<dbReference type="Pfam" id="PF00636">
    <property type="entry name" value="Ribonuclease_3"/>
    <property type="match status" value="2"/>
</dbReference>
<dbReference type="InterPro" id="IPR011545">
    <property type="entry name" value="DEAD/DEAH_box_helicase_dom"/>
</dbReference>
<evidence type="ECO:0000256" key="9">
    <source>
        <dbReference type="ARBA" id="ARBA00022840"/>
    </source>
</evidence>
<dbReference type="InterPro" id="IPR000999">
    <property type="entry name" value="RNase_III_dom"/>
</dbReference>
<dbReference type="InterPro" id="IPR038248">
    <property type="entry name" value="Dicer_dimer_sf"/>
</dbReference>
<evidence type="ECO:0000256" key="14">
    <source>
        <dbReference type="ARBA" id="ARBA00025403"/>
    </source>
</evidence>
<keyword evidence="10" id="KW-0460">Magnesium</keyword>
<dbReference type="STRING" id="933388.S8AKM7"/>
<dbReference type="Pfam" id="PF00270">
    <property type="entry name" value="DEAD"/>
    <property type="match status" value="1"/>
</dbReference>
<evidence type="ECO:0000259" key="18">
    <source>
        <dbReference type="PROSITE" id="PS51194"/>
    </source>
</evidence>
<dbReference type="Pfam" id="PF03368">
    <property type="entry name" value="Dicer_dimer"/>
    <property type="match status" value="1"/>
</dbReference>
<comment type="function">
    <text evidence="14">Dicer-like endonuclease involved in cleaving double-stranded RNA in the RNA interference (RNAi) pathway. Produces 21 to 25 bp dsRNAs (siRNAs) which target the selective destruction of homologous RNAs leading to sequence-specific suppression of gene expression, called post-transcriptional gene silencing (PTGS). Part of a broad host defense response against viral infection and transposons.</text>
</comment>
<dbReference type="eggNOG" id="KOG0701">
    <property type="taxonomic scope" value="Eukaryota"/>
</dbReference>
<dbReference type="GO" id="GO:0005634">
    <property type="term" value="C:nucleus"/>
    <property type="evidence" value="ECO:0007669"/>
    <property type="project" value="TreeGrafter"/>
</dbReference>
<dbReference type="GO" id="GO:0046872">
    <property type="term" value="F:metal ion binding"/>
    <property type="evidence" value="ECO:0007669"/>
    <property type="project" value="UniProtKB-KW"/>
</dbReference>
<dbReference type="PROSITE" id="PS00517">
    <property type="entry name" value="RNASE_3_1"/>
    <property type="match status" value="1"/>
</dbReference>
<evidence type="ECO:0000256" key="4">
    <source>
        <dbReference type="ARBA" id="ARBA00022723"/>
    </source>
</evidence>
<dbReference type="GO" id="GO:0005524">
    <property type="term" value="F:ATP binding"/>
    <property type="evidence" value="ECO:0007669"/>
    <property type="project" value="UniProtKB-KW"/>
</dbReference>
<dbReference type="OrthoDB" id="416741at2759"/>
<dbReference type="EMBL" id="KB644409">
    <property type="protein sequence ID" value="EPS26353.1"/>
    <property type="molecule type" value="Genomic_DNA"/>
</dbReference>
<evidence type="ECO:0000256" key="13">
    <source>
        <dbReference type="ARBA" id="ARBA00023211"/>
    </source>
</evidence>
<keyword evidence="7" id="KW-0378">Hydrolase</keyword>
<dbReference type="GO" id="GO:0050688">
    <property type="term" value="P:regulation of defense response to virus"/>
    <property type="evidence" value="ECO:0007669"/>
    <property type="project" value="UniProtKB-KW"/>
</dbReference>
<name>S8AKM7_PENO1</name>
<feature type="domain" description="Helicase ATP-binding" evidence="17">
    <location>
        <begin position="35"/>
        <end position="237"/>
    </location>
</feature>
<keyword evidence="8" id="KW-0347">Helicase</keyword>
<dbReference type="Gene3D" id="3.30.160.380">
    <property type="entry name" value="Dicer dimerisation domain"/>
    <property type="match status" value="1"/>
</dbReference>
<dbReference type="GO" id="GO:0003723">
    <property type="term" value="F:RNA binding"/>
    <property type="evidence" value="ECO:0007669"/>
    <property type="project" value="UniProtKB-UniRule"/>
</dbReference>
<dbReference type="CDD" id="cd00593">
    <property type="entry name" value="RIBOc"/>
    <property type="match status" value="2"/>
</dbReference>
<dbReference type="SMART" id="SM00490">
    <property type="entry name" value="HELICc"/>
    <property type="match status" value="1"/>
</dbReference>
<evidence type="ECO:0000259" key="16">
    <source>
        <dbReference type="PROSITE" id="PS50142"/>
    </source>
</evidence>
<accession>S8AKM7</accession>
<dbReference type="HOGENOM" id="CLU_000907_4_6_1"/>
<dbReference type="Gene3D" id="1.10.1520.10">
    <property type="entry name" value="Ribonuclease III domain"/>
    <property type="match status" value="2"/>
</dbReference>
<evidence type="ECO:0008006" key="22">
    <source>
        <dbReference type="Google" id="ProtNLM"/>
    </source>
</evidence>
<protein>
    <recommendedName>
        <fullName evidence="22">Dicer-like protein 2</fullName>
    </recommendedName>
</protein>
<keyword evidence="13" id="KW-0464">Manganese</keyword>
<comment type="cofactor">
    <cofactor evidence="2">
        <name>Mg(2+)</name>
        <dbReference type="ChEBI" id="CHEBI:18420"/>
    </cofactor>
</comment>
<evidence type="ECO:0000259" key="19">
    <source>
        <dbReference type="PROSITE" id="PS51327"/>
    </source>
</evidence>
<dbReference type="PhylomeDB" id="S8AKM7"/>
<evidence type="ECO:0000256" key="11">
    <source>
        <dbReference type="ARBA" id="ARBA00022884"/>
    </source>
</evidence>
<dbReference type="GO" id="GO:0051607">
    <property type="term" value="P:defense response to virus"/>
    <property type="evidence" value="ECO:0007669"/>
    <property type="project" value="UniProtKB-KW"/>
</dbReference>
<evidence type="ECO:0000313" key="21">
    <source>
        <dbReference type="Proteomes" id="UP000019376"/>
    </source>
</evidence>
<organism evidence="20 21">
    <name type="scientific">Penicillium oxalicum (strain 114-2 / CGMCC 5302)</name>
    <name type="common">Penicillium decumbens</name>
    <dbReference type="NCBI Taxonomy" id="933388"/>
    <lineage>
        <taxon>Eukaryota</taxon>
        <taxon>Fungi</taxon>
        <taxon>Dikarya</taxon>
        <taxon>Ascomycota</taxon>
        <taxon>Pezizomycotina</taxon>
        <taxon>Eurotiomycetes</taxon>
        <taxon>Eurotiomycetidae</taxon>
        <taxon>Eurotiales</taxon>
        <taxon>Aspergillaceae</taxon>
        <taxon>Penicillium</taxon>
    </lineage>
</organism>
<sequence>MDLMDETPDFLSSVPANTSGVDAPVHRARGYQLEMLEASLQQNIIVAMDTGSGKTHMCVSANQKLLRTCLFDSDNWAPSAVLRIIAELERCPPDKLVWFLAPTVSLCFQQHDVLSSQIPSAKTKVLTGDDHVERWTEQAVWNKVLEDVRIVCSTYAILSDALIHGFVQMSQLALLVFDEAHHCTRGHPANKIMRNHYHPTKALHGSGSVPHILGLTASPIVRSKPGELRMIEANLDAICKTPHRNRSELLQHVHRPRLEQIVYPSLSHHVGTTGSLVIPWLVRCIQAYRRDEDPFYEAASTLDTAGQAEAAQTRQSACKEQLNKLLDRSLKIYNELGGWAADYFIQATIDQLRQSIENKDSIVSPDHAEKVYLLEFLISLPMPLGENENNHISPKLEMLLTFLSAVDTAEFSGIIFVKERVTVSVLSRLLACHPATKDKFRSASFVGWSNNAARKHMLGDLISRDMQRDTLAEFKAGRKNLLVGTDVLEEGLDISACRMVICFDKPPNVKSFIQRRGRARHSQSVYALMLSTDDKALAVTQWQALELAMIEAYQQERRHTDEELAIEALEEVVDDWLFVESTSARISADEAVQHLLHFCGVLPSDSHVNNSPIFSYEDNQSGLIRGTVTLPNSVHPAVRRAEGKRWWRTERAARKDAAFQAYKALWEYGLVNDNLLPLSRKVDLKLSKDEPMPAIVECSAQYDPYVDLAHAWVAQDLHTTSITVSDKKTGEVIEDLQMLMVLPKAMPMPDPLTFFWETETVLTVTFGESQPLPCKPSQETIKHLRDITAMYLQAPSTRLQGVDRDYVALFIPNIPIDDLGAWIQQYQGTEKATEIYTRDSTISPAGIVRDTAKYSEPRLFRMWHGADTLQVEVQQLPRRRNLLQYRNPSQVADETEKAPPKIYLVPAAGCTVDRLPWKKSVFGLFISAILDRFEATAVAHKLNETVLRGSSIQDLSHVLTAITTPLAQAPTHYQLYEFFGDAVLKFTASCQLFFSKPAWHEGYLSESRDMSVKNQRLARGARETGLDRFILNDRFTPRKWHPPFISQKSVTAANPPTRKLAMNVLADVVEALIGAAYMDGGISKAQTCLYRFVPEIDLRTMSLQAEATPPASHLIDAKILGQLIGYEFSNTHLMTEALTHPSCEHDMKTQSYQRLEYLGDAVLDMVVVSLLAKLNQKIPEGKMTLIKHSVVNAGLMAFLCMDLSVDDLHLWKFLRFNGPVIAASRDACVARYEDLHESILHELKYGREYPWEIFSRLRPDKFMSDIIESVLGAIFLDTGADLSLHYCEVFLEKLGLLPYLRRVISENINVQHPRNKAQDMLAKTVGQVAFKSRRVEAKGVPATYRCAATINKKEIALIEGCASADEAEIKTALWLIENFDPLTGVGNFE</sequence>
<dbReference type="InterPro" id="IPR001650">
    <property type="entry name" value="Helicase_C-like"/>
</dbReference>
<dbReference type="PROSITE" id="PS51327">
    <property type="entry name" value="DICER_DSRBF"/>
    <property type="match status" value="1"/>
</dbReference>
<evidence type="ECO:0000256" key="8">
    <source>
        <dbReference type="ARBA" id="ARBA00022806"/>
    </source>
</evidence>
<dbReference type="InterPro" id="IPR027417">
    <property type="entry name" value="P-loop_NTPase"/>
</dbReference>
<dbReference type="Proteomes" id="UP000019376">
    <property type="component" value="Unassembled WGS sequence"/>
</dbReference>
<feature type="domain" description="RNase III" evidence="16">
    <location>
        <begin position="939"/>
        <end position="1081"/>
    </location>
</feature>
<keyword evidence="3" id="KW-0930">Antiviral protein</keyword>
<dbReference type="Gene3D" id="3.40.50.300">
    <property type="entry name" value="P-loop containing nucleotide triphosphate hydrolases"/>
    <property type="match status" value="2"/>
</dbReference>
<keyword evidence="12" id="KW-0051">Antiviral defense</keyword>
<dbReference type="GO" id="GO:0030422">
    <property type="term" value="P:siRNA processing"/>
    <property type="evidence" value="ECO:0007669"/>
    <property type="project" value="TreeGrafter"/>
</dbReference>
<dbReference type="PROSITE" id="PS51194">
    <property type="entry name" value="HELICASE_CTER"/>
    <property type="match status" value="1"/>
</dbReference>
<dbReference type="InterPro" id="IPR014001">
    <property type="entry name" value="Helicase_ATP-bd"/>
</dbReference>
<dbReference type="PROSITE" id="PS51192">
    <property type="entry name" value="HELICASE_ATP_BIND_1"/>
    <property type="match status" value="1"/>
</dbReference>
<dbReference type="Pfam" id="PF00271">
    <property type="entry name" value="Helicase_C"/>
    <property type="match status" value="1"/>
</dbReference>
<evidence type="ECO:0000256" key="6">
    <source>
        <dbReference type="ARBA" id="ARBA00022741"/>
    </source>
</evidence>
<evidence type="ECO:0000256" key="5">
    <source>
        <dbReference type="ARBA" id="ARBA00022737"/>
    </source>
</evidence>
<evidence type="ECO:0000259" key="17">
    <source>
        <dbReference type="PROSITE" id="PS51192"/>
    </source>
</evidence>
<keyword evidence="21" id="KW-1185">Reference proteome</keyword>
<evidence type="ECO:0000256" key="1">
    <source>
        <dbReference type="ARBA" id="ARBA00001936"/>
    </source>
</evidence>
<dbReference type="PANTHER" id="PTHR14950">
    <property type="entry name" value="DICER-RELATED"/>
    <property type="match status" value="1"/>
</dbReference>
<dbReference type="FunFam" id="3.40.50.300:FF:001669">
    <property type="entry name" value="Dicer-like protein 1"/>
    <property type="match status" value="1"/>
</dbReference>
<proteinExistence type="inferred from homology"/>
<dbReference type="SUPFAM" id="SSF69065">
    <property type="entry name" value="RNase III domain-like"/>
    <property type="match status" value="2"/>
</dbReference>
<reference evidence="20 21" key="1">
    <citation type="journal article" date="2013" name="PLoS ONE">
        <title>Genomic and secretomic analyses reveal unique features of the lignocellulolytic enzyme system of Penicillium decumbens.</title>
        <authorList>
            <person name="Liu G."/>
            <person name="Zhang L."/>
            <person name="Wei X."/>
            <person name="Zou G."/>
            <person name="Qin Y."/>
            <person name="Ma L."/>
            <person name="Li J."/>
            <person name="Zheng H."/>
            <person name="Wang S."/>
            <person name="Wang C."/>
            <person name="Xun L."/>
            <person name="Zhao G.-P."/>
            <person name="Zhou Z."/>
            <person name="Qu Y."/>
        </authorList>
    </citation>
    <scope>NUCLEOTIDE SEQUENCE [LARGE SCALE GENOMIC DNA]</scope>
    <source>
        <strain evidence="21">114-2 / CGMCC 5302</strain>
    </source>
</reference>
<dbReference type="SMART" id="SM00535">
    <property type="entry name" value="RIBOc"/>
    <property type="match status" value="2"/>
</dbReference>
<keyword evidence="5" id="KW-0677">Repeat</keyword>
<dbReference type="PROSITE" id="PS50142">
    <property type="entry name" value="RNASE_3_2"/>
    <property type="match status" value="2"/>
</dbReference>
<evidence type="ECO:0000256" key="3">
    <source>
        <dbReference type="ARBA" id="ARBA00022721"/>
    </source>
</evidence>
<dbReference type="GO" id="GO:0004525">
    <property type="term" value="F:ribonuclease III activity"/>
    <property type="evidence" value="ECO:0007669"/>
    <property type="project" value="InterPro"/>
</dbReference>
<dbReference type="GO" id="GO:0005737">
    <property type="term" value="C:cytoplasm"/>
    <property type="evidence" value="ECO:0007669"/>
    <property type="project" value="TreeGrafter"/>
</dbReference>
<evidence type="ECO:0000256" key="2">
    <source>
        <dbReference type="ARBA" id="ARBA00001946"/>
    </source>
</evidence>
<comment type="cofactor">
    <cofactor evidence="1">
        <name>Mn(2+)</name>
        <dbReference type="ChEBI" id="CHEBI:29035"/>
    </cofactor>
</comment>
<comment type="similarity">
    <text evidence="15">Belongs to the helicase family. Dicer subfamily.</text>
</comment>
<evidence type="ECO:0000256" key="12">
    <source>
        <dbReference type="ARBA" id="ARBA00023118"/>
    </source>
</evidence>
<dbReference type="CDD" id="cd18034">
    <property type="entry name" value="DEXHc_dicer"/>
    <property type="match status" value="1"/>
</dbReference>
<feature type="domain" description="Helicase C-terminal" evidence="18">
    <location>
        <begin position="398"/>
        <end position="565"/>
    </location>
</feature>
<evidence type="ECO:0000256" key="15">
    <source>
        <dbReference type="PROSITE-ProRule" id="PRU00657"/>
    </source>
</evidence>
<evidence type="ECO:0000256" key="7">
    <source>
        <dbReference type="ARBA" id="ARBA00022801"/>
    </source>
</evidence>
<keyword evidence="11 15" id="KW-0694">RNA-binding</keyword>
<dbReference type="InterPro" id="IPR005034">
    <property type="entry name" value="Dicer_dimerisation"/>
</dbReference>
<keyword evidence="4" id="KW-0479">Metal-binding</keyword>
<evidence type="ECO:0000256" key="10">
    <source>
        <dbReference type="ARBA" id="ARBA00022842"/>
    </source>
</evidence>
<keyword evidence="6" id="KW-0547">Nucleotide-binding</keyword>
<gene>
    <name evidence="20" type="ORF">PDE_01289</name>
</gene>
<dbReference type="InterPro" id="IPR036389">
    <property type="entry name" value="RNase_III_sf"/>
</dbReference>
<keyword evidence="9" id="KW-0067">ATP-binding</keyword>
<feature type="domain" description="Dicer dsRNA-binding fold" evidence="19">
    <location>
        <begin position="591"/>
        <end position="685"/>
    </location>
</feature>
<dbReference type="SUPFAM" id="SSF52540">
    <property type="entry name" value="P-loop containing nucleoside triphosphate hydrolases"/>
    <property type="match status" value="1"/>
</dbReference>
<feature type="domain" description="RNase III" evidence="16">
    <location>
        <begin position="1117"/>
        <end position="1279"/>
    </location>
</feature>
<evidence type="ECO:0000313" key="20">
    <source>
        <dbReference type="EMBL" id="EPS26353.1"/>
    </source>
</evidence>
<dbReference type="GO" id="GO:0004386">
    <property type="term" value="F:helicase activity"/>
    <property type="evidence" value="ECO:0007669"/>
    <property type="project" value="UniProtKB-KW"/>
</dbReference>
<dbReference type="PANTHER" id="PTHR14950:SF37">
    <property type="entry name" value="ENDORIBONUCLEASE DICER"/>
    <property type="match status" value="1"/>
</dbReference>
<dbReference type="CDD" id="cd18802">
    <property type="entry name" value="SF2_C_dicer"/>
    <property type="match status" value="1"/>
</dbReference>
<dbReference type="SMART" id="SM00487">
    <property type="entry name" value="DEXDc"/>
    <property type="match status" value="1"/>
</dbReference>